<proteinExistence type="inferred from homology"/>
<dbReference type="InterPro" id="IPR036429">
    <property type="entry name" value="SpoA-like_sf"/>
</dbReference>
<keyword evidence="6 11" id="KW-0283">Flagellar rotation</keyword>
<dbReference type="InterPro" id="IPR001689">
    <property type="entry name" value="Flag_FliM"/>
</dbReference>
<keyword evidence="13" id="KW-0966">Cell projection</keyword>
<comment type="similarity">
    <text evidence="1 11">Belongs to the FliM family.</text>
</comment>
<dbReference type="GO" id="GO:0005886">
    <property type="term" value="C:plasma membrane"/>
    <property type="evidence" value="ECO:0007669"/>
    <property type="project" value="UniProtKB-SubCell"/>
</dbReference>
<dbReference type="RefSeq" id="WP_184333300.1">
    <property type="nucleotide sequence ID" value="NZ_JACHHZ010000003.1"/>
</dbReference>
<comment type="caution">
    <text evidence="13">The sequence shown here is derived from an EMBL/GenBank/DDBJ whole genome shotgun (WGS) entry which is preliminary data.</text>
</comment>
<evidence type="ECO:0000259" key="12">
    <source>
        <dbReference type="Pfam" id="PF01052"/>
    </source>
</evidence>
<evidence type="ECO:0000256" key="9">
    <source>
        <dbReference type="ARBA" id="ARBA00025044"/>
    </source>
</evidence>
<dbReference type="Gene3D" id="3.40.1550.10">
    <property type="entry name" value="CheC-like"/>
    <property type="match status" value="1"/>
</dbReference>
<dbReference type="Proteomes" id="UP000588068">
    <property type="component" value="Unassembled WGS sequence"/>
</dbReference>
<dbReference type="PIRSF" id="PIRSF002888">
    <property type="entry name" value="FliM"/>
    <property type="match status" value="1"/>
</dbReference>
<dbReference type="EMBL" id="JACHHZ010000003">
    <property type="protein sequence ID" value="MBB6094222.1"/>
    <property type="molecule type" value="Genomic_DNA"/>
</dbReference>
<dbReference type="GO" id="GO:0071978">
    <property type="term" value="P:bacterial-type flagellum-dependent swarming motility"/>
    <property type="evidence" value="ECO:0007669"/>
    <property type="project" value="TreeGrafter"/>
</dbReference>
<keyword evidence="3 11" id="KW-1003">Cell membrane</keyword>
<dbReference type="PANTHER" id="PTHR30034:SF3">
    <property type="entry name" value="FLAGELLAR MOTOR SWITCH PROTEIN FLIM"/>
    <property type="match status" value="1"/>
</dbReference>
<dbReference type="SUPFAM" id="SSF101801">
    <property type="entry name" value="Surface presentation of antigens (SPOA)"/>
    <property type="match status" value="1"/>
</dbReference>
<gene>
    <name evidence="13" type="ORF">HNQ60_003103</name>
</gene>
<feature type="domain" description="Flagellar motor switch protein FliN-like C-terminal" evidence="12">
    <location>
        <begin position="250"/>
        <end position="319"/>
    </location>
</feature>
<evidence type="ECO:0000256" key="10">
    <source>
        <dbReference type="NCBIfam" id="TIGR01397"/>
    </source>
</evidence>
<evidence type="ECO:0000313" key="14">
    <source>
        <dbReference type="Proteomes" id="UP000588068"/>
    </source>
</evidence>
<protein>
    <recommendedName>
        <fullName evidence="2 10">Flagellar motor switch protein FliM</fullName>
    </recommendedName>
</protein>
<accession>A0A841HQA5</accession>
<dbReference type="AlphaFoldDB" id="A0A841HQA5"/>
<evidence type="ECO:0000256" key="11">
    <source>
        <dbReference type="PIRNR" id="PIRNR002888"/>
    </source>
</evidence>
<evidence type="ECO:0000256" key="8">
    <source>
        <dbReference type="ARBA" id="ARBA00023143"/>
    </source>
</evidence>
<reference evidence="13 14" key="1">
    <citation type="submission" date="2020-08" db="EMBL/GenBank/DDBJ databases">
        <title>Genomic Encyclopedia of Type Strains, Phase IV (KMG-IV): sequencing the most valuable type-strain genomes for metagenomic binning, comparative biology and taxonomic classification.</title>
        <authorList>
            <person name="Goeker M."/>
        </authorList>
    </citation>
    <scope>NUCLEOTIDE SEQUENCE [LARGE SCALE GENOMIC DNA]</scope>
    <source>
        <strain evidence="13 14">DSM 26723</strain>
    </source>
</reference>
<name>A0A841HQA5_9GAMM</name>
<dbReference type="Pfam" id="PF01052">
    <property type="entry name" value="FliMN_C"/>
    <property type="match status" value="1"/>
</dbReference>
<keyword evidence="13" id="KW-0282">Flagellum</keyword>
<dbReference type="InterPro" id="IPR001543">
    <property type="entry name" value="FliN-like_C"/>
</dbReference>
<dbReference type="PRINTS" id="PR00955">
    <property type="entry name" value="FLGMOTORFLIM"/>
</dbReference>
<keyword evidence="14" id="KW-1185">Reference proteome</keyword>
<dbReference type="Gene3D" id="2.30.330.10">
    <property type="entry name" value="SpoA-like"/>
    <property type="match status" value="1"/>
</dbReference>
<evidence type="ECO:0000256" key="5">
    <source>
        <dbReference type="ARBA" id="ARBA00022519"/>
    </source>
</evidence>
<keyword evidence="8 11" id="KW-0975">Bacterial flagellum</keyword>
<evidence type="ECO:0000256" key="6">
    <source>
        <dbReference type="ARBA" id="ARBA00022779"/>
    </source>
</evidence>
<keyword evidence="5 11" id="KW-0997">Cell inner membrane</keyword>
<keyword evidence="4 11" id="KW-0145">Chemotaxis</keyword>
<evidence type="ECO:0000313" key="13">
    <source>
        <dbReference type="EMBL" id="MBB6094222.1"/>
    </source>
</evidence>
<dbReference type="GO" id="GO:0003774">
    <property type="term" value="F:cytoskeletal motor activity"/>
    <property type="evidence" value="ECO:0007669"/>
    <property type="project" value="InterPro"/>
</dbReference>
<dbReference type="CDD" id="cd17908">
    <property type="entry name" value="FliM"/>
    <property type="match status" value="1"/>
</dbReference>
<evidence type="ECO:0000256" key="1">
    <source>
        <dbReference type="ARBA" id="ARBA00011049"/>
    </source>
</evidence>
<dbReference type="Pfam" id="PF02154">
    <property type="entry name" value="FliM"/>
    <property type="match status" value="1"/>
</dbReference>
<comment type="function">
    <text evidence="9 11">FliM is one of three proteins (FliG, FliN, FliM) that forms the rotor-mounted switch complex (C ring), located at the base of the basal body. This complex interacts with the CheY and CheZ chemotaxis proteins, in addition to contacting components of the motor that determine the direction of flagellar rotation.</text>
</comment>
<evidence type="ECO:0000256" key="3">
    <source>
        <dbReference type="ARBA" id="ARBA00022475"/>
    </source>
</evidence>
<dbReference type="GO" id="GO:0009425">
    <property type="term" value="C:bacterial-type flagellum basal body"/>
    <property type="evidence" value="ECO:0007669"/>
    <property type="project" value="UniProtKB-SubCell"/>
</dbReference>
<dbReference type="SUPFAM" id="SSF103039">
    <property type="entry name" value="CheC-like"/>
    <property type="match status" value="1"/>
</dbReference>
<keyword evidence="7 11" id="KW-0472">Membrane</keyword>
<dbReference type="NCBIfam" id="TIGR01397">
    <property type="entry name" value="fliM_switch"/>
    <property type="match status" value="1"/>
</dbReference>
<dbReference type="InterPro" id="IPR028976">
    <property type="entry name" value="CheC-like_sf"/>
</dbReference>
<organism evidence="13 14">
    <name type="scientific">Povalibacter uvarum</name>
    <dbReference type="NCBI Taxonomy" id="732238"/>
    <lineage>
        <taxon>Bacteria</taxon>
        <taxon>Pseudomonadati</taxon>
        <taxon>Pseudomonadota</taxon>
        <taxon>Gammaproteobacteria</taxon>
        <taxon>Steroidobacterales</taxon>
        <taxon>Steroidobacteraceae</taxon>
        <taxon>Povalibacter</taxon>
    </lineage>
</organism>
<evidence type="ECO:0000256" key="2">
    <source>
        <dbReference type="ARBA" id="ARBA00021898"/>
    </source>
</evidence>
<dbReference type="PANTHER" id="PTHR30034">
    <property type="entry name" value="FLAGELLAR MOTOR SWITCH PROTEIN FLIM"/>
    <property type="match status" value="1"/>
</dbReference>
<keyword evidence="13" id="KW-0969">Cilium</keyword>
<evidence type="ECO:0000256" key="4">
    <source>
        <dbReference type="ARBA" id="ARBA00022500"/>
    </source>
</evidence>
<comment type="subcellular location">
    <subcellularLocation>
        <location evidence="11">Cell inner membrane</location>
        <topology evidence="11">Peripheral membrane protein</topology>
    </subcellularLocation>
    <subcellularLocation>
        <location evidence="11">Bacterial flagellum basal body</location>
    </subcellularLocation>
</comment>
<sequence length="335" mass="37581">MSGQDVLSQDEIDALLHGVDSGAVKTEDTAEPGQARQYDFTNQVRIVRGRMPTLEMINERFARLFRTSLFNMLRRAPEVAVAPIKMQKFSEYVHSLHVPTSLNLVRVLPLRGTGLIVLDPKFVFTVVDNFFGGSGRFAKIEGREFTATETRVIHMLLKHVFAGFKEAWSHVARLEIEYLNSEINPHFANIVSPTEIVVVTSFHVELDGGGGDVHITMPYSMLEPMRELLDAGVASDRVEHDERWVTALKEEIEDAEVELKTLLGRGRLTMQQLSELAPGDVIPFDFNGRATVLAEEVPIFRGTFGVSHGQQAVQIEERVSRFKPKILETLLAQKS</sequence>
<dbReference type="GO" id="GO:0050918">
    <property type="term" value="P:positive chemotaxis"/>
    <property type="evidence" value="ECO:0007669"/>
    <property type="project" value="TreeGrafter"/>
</dbReference>
<evidence type="ECO:0000256" key="7">
    <source>
        <dbReference type="ARBA" id="ARBA00023136"/>
    </source>
</evidence>